<keyword evidence="7 8" id="KW-0694">RNA-binding</keyword>
<dbReference type="AlphaFoldDB" id="A0A975G9X9"/>
<dbReference type="GO" id="GO:0008859">
    <property type="term" value="F:exoribonuclease II activity"/>
    <property type="evidence" value="ECO:0007669"/>
    <property type="project" value="UniProtKB-UniRule"/>
</dbReference>
<name>A0A975G9X9_9THEO</name>
<evidence type="ECO:0000256" key="7">
    <source>
        <dbReference type="ARBA" id="ARBA00022884"/>
    </source>
</evidence>
<dbReference type="InterPro" id="IPR012340">
    <property type="entry name" value="NA-bd_OB-fold"/>
</dbReference>
<dbReference type="InterPro" id="IPR022966">
    <property type="entry name" value="RNase_II/R_CS"/>
</dbReference>
<feature type="coiled-coil region" evidence="9">
    <location>
        <begin position="590"/>
        <end position="617"/>
    </location>
</feature>
<proteinExistence type="inferred from homology"/>
<dbReference type="SMART" id="SM00955">
    <property type="entry name" value="RNB"/>
    <property type="match status" value="1"/>
</dbReference>
<dbReference type="GO" id="GO:0003723">
    <property type="term" value="F:RNA binding"/>
    <property type="evidence" value="ECO:0007669"/>
    <property type="project" value="UniProtKB-UniRule"/>
</dbReference>
<evidence type="ECO:0000256" key="1">
    <source>
        <dbReference type="ARBA" id="ARBA00001849"/>
    </source>
</evidence>
<dbReference type="InterPro" id="IPR011129">
    <property type="entry name" value="CSD"/>
</dbReference>
<dbReference type="InterPro" id="IPR011805">
    <property type="entry name" value="RNase_R"/>
</dbReference>
<sequence length="713" mass="82772">MNNIKGKILELMESVNYKPSKIDNILKLMDIEYNQKYIIEGVLKDLIKEGIIYKTKNGKYTLPEKIDLIRGKIDANSKGFGFLIPDNKNIKDIFISADNMNSAMHNDVVLVRVNKKVEGKRWEGEVIKIIKRANQTVVGTYEKSRNFGFVVPDDKKISQDIFIPKSDDMNADNGMKVVVNITKWPERRRSPEGKIIEILGRKNEPGIDVLSVIRSYNIPEQFSDKVLKEAEEIKQEIESEEMERRVNLSNLNLVTIDGEDAKDLDDAVCVQKLDNGDYILYVSIADVSHYVKEGSELDKEAINRGCSVYFIDRVIPMLPQRLSNGICSLNPNEYRLTLTVKMRINKKGEVVDHKIFESVIKSKERMTYTNVYKLLEEDDEELKKRYDNLINDFRLMKELALILQERRKKRGSVDFDFEEAKIIVDEKGKPVDIVKVERNIAHKLIEEFMLVANETVAEHMHWINVPFVYRVHEHPDMEKLIAFNKFIHNLGYHIKGINGDEIHPKALQELIKKVKGKSEQRVIETLLLRSLKRARYSPEELGHYALATQYYAHFTSPIRRYPDLIIHRIIKENINGQLNEKRQRHYNRILSEIAEKASERERTAEMAEREIETLKKVEYMQDKVGKIYKGIISNITNYGFFVELDNTIEGLVEVDLLEDDYYHFDAENYTLIGEHTKKKFSIGDEVYVKVVAANPDKREIDFALAVPEELPEA</sequence>
<keyword evidence="4 8" id="KW-0540">Nuclease</keyword>
<evidence type="ECO:0000256" key="8">
    <source>
        <dbReference type="HAMAP-Rule" id="MF_01895"/>
    </source>
</evidence>
<dbReference type="InterPro" id="IPR001900">
    <property type="entry name" value="RNase_II/R"/>
</dbReference>
<dbReference type="EMBL" id="CP060096">
    <property type="protein sequence ID" value="QSZ26815.1"/>
    <property type="molecule type" value="Genomic_DNA"/>
</dbReference>
<evidence type="ECO:0000256" key="2">
    <source>
        <dbReference type="ARBA" id="ARBA00004496"/>
    </source>
</evidence>
<organism evidence="11 12">
    <name type="scientific">Aceticella autotrophica</name>
    <dbReference type="NCBI Taxonomy" id="2755338"/>
    <lineage>
        <taxon>Bacteria</taxon>
        <taxon>Bacillati</taxon>
        <taxon>Bacillota</taxon>
        <taxon>Clostridia</taxon>
        <taxon>Thermoanaerobacterales</taxon>
        <taxon>Thermoanaerobacteraceae</taxon>
        <taxon>Aceticella</taxon>
    </lineage>
</organism>
<dbReference type="InterPro" id="IPR004476">
    <property type="entry name" value="RNase_II/RNase_R"/>
</dbReference>
<dbReference type="SUPFAM" id="SSF50249">
    <property type="entry name" value="Nucleic acid-binding proteins"/>
    <property type="match status" value="4"/>
</dbReference>
<dbReference type="PROSITE" id="PS01175">
    <property type="entry name" value="RIBONUCLEASE_II"/>
    <property type="match status" value="1"/>
</dbReference>
<reference evidence="11" key="1">
    <citation type="submission" date="2020-08" db="EMBL/GenBank/DDBJ databases">
        <title>Genomic insights into the carbon and energy metabolism of the first obligate autotrophic acetogenic bacterium Aceticella autotrophica gen. nov., sp. nov.</title>
        <authorList>
            <person name="Toshchakov S.V."/>
            <person name="Elcheninov A.G."/>
            <person name="Kublanov I.V."/>
            <person name="Frolov E.N."/>
            <person name="Lebedinsky A.V."/>
        </authorList>
    </citation>
    <scope>NUCLEOTIDE SEQUENCE</scope>
    <source>
        <strain evidence="11">3443-3Ac</strain>
    </source>
</reference>
<accession>A0A975G9X9</accession>
<keyword evidence="9" id="KW-0175">Coiled coil</keyword>
<dbReference type="InterPro" id="IPR013223">
    <property type="entry name" value="RNase_B_OB_dom"/>
</dbReference>
<evidence type="ECO:0000256" key="6">
    <source>
        <dbReference type="ARBA" id="ARBA00022839"/>
    </source>
</evidence>
<dbReference type="InterPro" id="IPR040476">
    <property type="entry name" value="CSD2"/>
</dbReference>
<evidence type="ECO:0000313" key="11">
    <source>
        <dbReference type="EMBL" id="QSZ26815.1"/>
    </source>
</evidence>
<dbReference type="Pfam" id="PF00575">
    <property type="entry name" value="S1"/>
    <property type="match status" value="1"/>
</dbReference>
<dbReference type="Pfam" id="PF00773">
    <property type="entry name" value="RNB"/>
    <property type="match status" value="1"/>
</dbReference>
<evidence type="ECO:0000256" key="3">
    <source>
        <dbReference type="ARBA" id="ARBA00022490"/>
    </source>
</evidence>
<comment type="catalytic activity">
    <reaction evidence="1 8">
        <text>Exonucleolytic cleavage in the 3'- to 5'-direction to yield nucleoside 5'-phosphates.</text>
        <dbReference type="EC" id="3.1.13.1"/>
    </reaction>
</comment>
<dbReference type="InterPro" id="IPR003029">
    <property type="entry name" value="S1_domain"/>
</dbReference>
<keyword evidence="6 8" id="KW-0269">Exonuclease</keyword>
<dbReference type="GO" id="GO:0005829">
    <property type="term" value="C:cytosol"/>
    <property type="evidence" value="ECO:0007669"/>
    <property type="project" value="TreeGrafter"/>
</dbReference>
<evidence type="ECO:0000256" key="9">
    <source>
        <dbReference type="SAM" id="Coils"/>
    </source>
</evidence>
<keyword evidence="3 8" id="KW-0963">Cytoplasm</keyword>
<dbReference type="RefSeq" id="WP_284679502.1">
    <property type="nucleotide sequence ID" value="NZ_CP060096.1"/>
</dbReference>
<dbReference type="InterPro" id="IPR050180">
    <property type="entry name" value="RNR_Ribonuclease"/>
</dbReference>
<dbReference type="GO" id="GO:0006402">
    <property type="term" value="P:mRNA catabolic process"/>
    <property type="evidence" value="ECO:0007669"/>
    <property type="project" value="TreeGrafter"/>
</dbReference>
<dbReference type="EC" id="3.1.13.1" evidence="8"/>
<dbReference type="Gene3D" id="2.40.50.140">
    <property type="entry name" value="Nucleic acid-binding proteins"/>
    <property type="match status" value="3"/>
</dbReference>
<comment type="similarity">
    <text evidence="8">Belongs to the RNR ribonuclease family. RNase R subfamily.</text>
</comment>
<evidence type="ECO:0000313" key="12">
    <source>
        <dbReference type="Proteomes" id="UP000671913"/>
    </source>
</evidence>
<dbReference type="Proteomes" id="UP000671913">
    <property type="component" value="Chromosome"/>
</dbReference>
<dbReference type="PANTHER" id="PTHR23355:SF9">
    <property type="entry name" value="DIS3-LIKE EXONUCLEASE 2"/>
    <property type="match status" value="1"/>
</dbReference>
<comment type="subcellular location">
    <subcellularLocation>
        <location evidence="2 8">Cytoplasm</location>
    </subcellularLocation>
</comment>
<dbReference type="KEGG" id="aaut:ACETAC_07975"/>
<protein>
    <recommendedName>
        <fullName evidence="8">Ribonuclease R</fullName>
        <shortName evidence="8">RNase R</shortName>
        <ecNumber evidence="8">3.1.13.1</ecNumber>
    </recommendedName>
</protein>
<dbReference type="SMART" id="SM00316">
    <property type="entry name" value="S1"/>
    <property type="match status" value="1"/>
</dbReference>
<dbReference type="SMART" id="SM00357">
    <property type="entry name" value="CSP"/>
    <property type="match status" value="2"/>
</dbReference>
<dbReference type="PANTHER" id="PTHR23355">
    <property type="entry name" value="RIBONUCLEASE"/>
    <property type="match status" value="1"/>
</dbReference>
<evidence type="ECO:0000256" key="4">
    <source>
        <dbReference type="ARBA" id="ARBA00022722"/>
    </source>
</evidence>
<gene>
    <name evidence="8 11" type="primary">rnr</name>
    <name evidence="11" type="ORF">ACETAC_07975</name>
</gene>
<dbReference type="PROSITE" id="PS50126">
    <property type="entry name" value="S1"/>
    <property type="match status" value="1"/>
</dbReference>
<keyword evidence="12" id="KW-1185">Reference proteome</keyword>
<dbReference type="HAMAP" id="MF_01895">
    <property type="entry name" value="RNase_R"/>
    <property type="match status" value="1"/>
</dbReference>
<dbReference type="CDD" id="cd04471">
    <property type="entry name" value="S1_RNase_R"/>
    <property type="match status" value="1"/>
</dbReference>
<dbReference type="Pfam" id="PF08206">
    <property type="entry name" value="OB_RNB"/>
    <property type="match status" value="1"/>
</dbReference>
<feature type="domain" description="S1 motif" evidence="10">
    <location>
        <begin position="625"/>
        <end position="705"/>
    </location>
</feature>
<comment type="function">
    <text evidence="8">3'-5' exoribonuclease that releases 5'-nucleoside monophosphates and is involved in maturation of structured RNAs.</text>
</comment>
<dbReference type="Pfam" id="PF17876">
    <property type="entry name" value="CSD2"/>
    <property type="match status" value="1"/>
</dbReference>
<dbReference type="NCBIfam" id="TIGR02063">
    <property type="entry name" value="RNase_R"/>
    <property type="match status" value="1"/>
</dbReference>
<dbReference type="NCBIfam" id="TIGR00358">
    <property type="entry name" value="3_prime_RNase"/>
    <property type="match status" value="1"/>
</dbReference>
<keyword evidence="5 8" id="KW-0378">Hydrolase</keyword>
<dbReference type="FunFam" id="2.40.50.140:FF:000219">
    <property type="entry name" value="Ribonuclease R"/>
    <property type="match status" value="1"/>
</dbReference>
<evidence type="ECO:0000256" key="5">
    <source>
        <dbReference type="ARBA" id="ARBA00022801"/>
    </source>
</evidence>
<evidence type="ECO:0000259" key="10">
    <source>
        <dbReference type="PROSITE" id="PS50126"/>
    </source>
</evidence>